<dbReference type="Proteomes" id="UP001058533">
    <property type="component" value="Chromosome"/>
</dbReference>
<dbReference type="RefSeq" id="WP_256506567.1">
    <property type="nucleotide sequence ID" value="NZ_CP101740.1"/>
</dbReference>
<reference evidence="2" key="1">
    <citation type="submission" date="2022-07" db="EMBL/GenBank/DDBJ databases">
        <title>Sphingomonas sp. nov., a novel bacterium isolated from the north slope of the Mount Everest.</title>
        <authorList>
            <person name="Cui X."/>
            <person name="Liu Y."/>
        </authorList>
    </citation>
    <scope>NUCLEOTIDE SEQUENCE</scope>
    <source>
        <strain evidence="2">S5-59</strain>
    </source>
</reference>
<gene>
    <name evidence="2" type="ORF">NMP03_00255</name>
</gene>
<dbReference type="InterPro" id="IPR053754">
    <property type="entry name" value="OligoMan_bind_ChitinaseAct_sf"/>
</dbReference>
<keyword evidence="1" id="KW-0732">Signal</keyword>
<proteinExistence type="predicted"/>
<name>A0ABY5L6Z1_9SPHN</name>
<accession>A0ABY5L6Z1</accession>
<protein>
    <submittedName>
        <fullName evidence="2">Mannan-binding lectin</fullName>
    </submittedName>
</protein>
<organism evidence="2 3">
    <name type="scientific">Sphingomonas qomolangmaensis</name>
    <dbReference type="NCBI Taxonomy" id="2918765"/>
    <lineage>
        <taxon>Bacteria</taxon>
        <taxon>Pseudomonadati</taxon>
        <taxon>Pseudomonadota</taxon>
        <taxon>Alphaproteobacteria</taxon>
        <taxon>Sphingomonadales</taxon>
        <taxon>Sphingomonadaceae</taxon>
        <taxon>Sphingomonas</taxon>
    </lineage>
</organism>
<evidence type="ECO:0000256" key="1">
    <source>
        <dbReference type="SAM" id="SignalP"/>
    </source>
</evidence>
<keyword evidence="3" id="KW-1185">Reference proteome</keyword>
<evidence type="ECO:0000313" key="3">
    <source>
        <dbReference type="Proteomes" id="UP001058533"/>
    </source>
</evidence>
<sequence>MLGSVALGLAVLVGIGGAAGAAQPEAAAQRWDRRDDFALDVGRVEYPGGYFVEGRRGNWIEYASDGRVKARFVETGRTDGHIDLDDATRDLQIRLNIGGRVIEITERRGAWRRLYAINGTRPSAGDRAGRGRYDRRRDRYDDRRYDDRRYDDGEDMRSRDLVREIAAGVIFNQVDAQVKCQGVAIRERGEWTGQWRTMQGQQGLCEIRYRQ</sequence>
<evidence type="ECO:0000313" key="2">
    <source>
        <dbReference type="EMBL" id="UUL82720.1"/>
    </source>
</evidence>
<dbReference type="EMBL" id="CP101740">
    <property type="protein sequence ID" value="UUL82720.1"/>
    <property type="molecule type" value="Genomic_DNA"/>
</dbReference>
<dbReference type="Gene3D" id="3.30.1490.230">
    <property type="match status" value="1"/>
</dbReference>
<feature type="chain" id="PRO_5046879778" evidence="1">
    <location>
        <begin position="22"/>
        <end position="211"/>
    </location>
</feature>
<feature type="signal peptide" evidence="1">
    <location>
        <begin position="1"/>
        <end position="21"/>
    </location>
</feature>